<dbReference type="PANTHER" id="PTHR41349:SF1">
    <property type="entry name" value="PROTEIN CBG08683"/>
    <property type="match status" value="1"/>
</dbReference>
<comment type="caution">
    <text evidence="4">The sequence shown here is derived from an EMBL/GenBank/DDBJ whole genome shotgun (WGS) entry which is preliminary data.</text>
</comment>
<proteinExistence type="predicted"/>
<keyword evidence="2" id="KW-0732">Signal</keyword>
<evidence type="ECO:0000313" key="5">
    <source>
        <dbReference type="Proteomes" id="UP001152607"/>
    </source>
</evidence>
<feature type="chain" id="PRO_5040738749" description="Endonuclease/exonuclease/phosphatase domain-containing protein" evidence="2">
    <location>
        <begin position="21"/>
        <end position="403"/>
    </location>
</feature>
<evidence type="ECO:0000256" key="2">
    <source>
        <dbReference type="SAM" id="SignalP"/>
    </source>
</evidence>
<dbReference type="SUPFAM" id="SSF56219">
    <property type="entry name" value="DNase I-like"/>
    <property type="match status" value="1"/>
</dbReference>
<dbReference type="PANTHER" id="PTHR41349">
    <property type="match status" value="1"/>
</dbReference>
<dbReference type="GO" id="GO:0003824">
    <property type="term" value="F:catalytic activity"/>
    <property type="evidence" value="ECO:0007669"/>
    <property type="project" value="InterPro"/>
</dbReference>
<dbReference type="InterPro" id="IPR005135">
    <property type="entry name" value="Endo/exonuclease/phosphatase"/>
</dbReference>
<dbReference type="EMBL" id="CAOQHR010000004">
    <property type="protein sequence ID" value="CAI6332954.1"/>
    <property type="molecule type" value="Genomic_DNA"/>
</dbReference>
<accession>A0A9W4UCQ5</accession>
<dbReference type="InterPro" id="IPR036691">
    <property type="entry name" value="Endo/exonu/phosph_ase_sf"/>
</dbReference>
<organism evidence="4 5">
    <name type="scientific">Periconia digitata</name>
    <dbReference type="NCBI Taxonomy" id="1303443"/>
    <lineage>
        <taxon>Eukaryota</taxon>
        <taxon>Fungi</taxon>
        <taxon>Dikarya</taxon>
        <taxon>Ascomycota</taxon>
        <taxon>Pezizomycotina</taxon>
        <taxon>Dothideomycetes</taxon>
        <taxon>Pleosporomycetidae</taxon>
        <taxon>Pleosporales</taxon>
        <taxon>Massarineae</taxon>
        <taxon>Periconiaceae</taxon>
        <taxon>Periconia</taxon>
    </lineage>
</organism>
<feature type="signal peptide" evidence="2">
    <location>
        <begin position="1"/>
        <end position="20"/>
    </location>
</feature>
<sequence length="403" mass="44314">MRFFSTLLPLLTTLAAVVAAAPDGTLSFTDGSKMTFKYKTSTANDKNWIGIYHTTGGPDDEKQVDPSLRWAYAPKADGSIELDVPVRASGQYKAYFLADDGYKHLAKPITFTPKSGNQDKPNEVQIMSYNLWYGGSKVNDYHNKQVKFIADSGADIIGLQEASQGAAKRLGEALGWNYHHPDPEDTSAILSRHPIVKRHPKPMTRATGVTIHVNGTSDQAINFFSTHTTAYPYGPYEFCFEGKDNAAVLETEKTRADEISSVLSATSPLRSAADKSPFVLVGDFNAPSHLDYTPATSSSHCGAVFTWPTSKLCTDAGLVDSFREAHPDPAATPGNTWSPVEKHNEDEGKDEPQDRIDFVYHKGGLKVLRSETLVKGTPRPAPDYEDNEWTSDHAALMTWYVFN</sequence>
<keyword evidence="5" id="KW-1185">Reference proteome</keyword>
<dbReference type="Pfam" id="PF03372">
    <property type="entry name" value="Exo_endo_phos"/>
    <property type="match status" value="1"/>
</dbReference>
<gene>
    <name evidence="4" type="ORF">PDIGIT_LOCUS5987</name>
</gene>
<evidence type="ECO:0000256" key="1">
    <source>
        <dbReference type="SAM" id="MobiDB-lite"/>
    </source>
</evidence>
<reference evidence="4" key="1">
    <citation type="submission" date="2023-01" db="EMBL/GenBank/DDBJ databases">
        <authorList>
            <person name="Van Ghelder C."/>
            <person name="Rancurel C."/>
        </authorList>
    </citation>
    <scope>NUCLEOTIDE SEQUENCE</scope>
    <source>
        <strain evidence="4">CNCM I-4278</strain>
    </source>
</reference>
<feature type="compositionally biased region" description="Basic and acidic residues" evidence="1">
    <location>
        <begin position="340"/>
        <end position="354"/>
    </location>
</feature>
<protein>
    <recommendedName>
        <fullName evidence="3">Endonuclease/exonuclease/phosphatase domain-containing protein</fullName>
    </recommendedName>
</protein>
<dbReference type="Proteomes" id="UP001152607">
    <property type="component" value="Unassembled WGS sequence"/>
</dbReference>
<evidence type="ECO:0000313" key="4">
    <source>
        <dbReference type="EMBL" id="CAI6332954.1"/>
    </source>
</evidence>
<feature type="domain" description="Endonuclease/exonuclease/phosphatase" evidence="3">
    <location>
        <begin position="127"/>
        <end position="393"/>
    </location>
</feature>
<dbReference type="Gene3D" id="3.60.10.10">
    <property type="entry name" value="Endonuclease/exonuclease/phosphatase"/>
    <property type="match status" value="1"/>
</dbReference>
<dbReference type="AlphaFoldDB" id="A0A9W4UCQ5"/>
<dbReference type="OrthoDB" id="276515at2759"/>
<evidence type="ECO:0000259" key="3">
    <source>
        <dbReference type="Pfam" id="PF03372"/>
    </source>
</evidence>
<name>A0A9W4UCQ5_9PLEO</name>
<feature type="region of interest" description="Disordered" evidence="1">
    <location>
        <begin position="324"/>
        <end position="354"/>
    </location>
</feature>